<sequence>MSFRTDKQTLEDLMLFGRSNSRSVFEIFNHTHSRGAMRVMGDMFRNPLSDDQAIRKRVENISFFTSHTIDFPFTGEMFDALEFYLNNVDRRTQLSKDQNNVSQKLRNILRGDVEFAWIHNGIIASLNLLNHLDAFLGELRKNHYPDADNRCEELAKLLVFEEWKWYKEYKGKKKVTQDQAIELDRAFRFQFRDKLLRILEHIFFIDVYMSVASVAVERKYVFPEACPAGDICLKLKGVYHPLLDKPVGNDLEMDKETNVIFLTGANMAGKSTMMKTLSIALFLAHMGFPVPAQYMKFSVRNGMFTTINLPDNLNRGYSHFYTEVMRVKKVGENLNNTGRLIVLFDELFRGTNVKDAYDATLAVVQAFAKNRDSLFIISTHITEVGEALKGVCKNIRYLYMPTRMENMKPVYPYKLTEGITTDRHGLVIVNNEHIVEIIKGEYHDF</sequence>
<dbReference type="EMBL" id="QSCR01000025">
    <property type="protein sequence ID" value="RGY15182.1"/>
    <property type="molecule type" value="Genomic_DNA"/>
</dbReference>
<evidence type="ECO:0000313" key="5">
    <source>
        <dbReference type="EMBL" id="RGY15182.1"/>
    </source>
</evidence>
<dbReference type="Gene3D" id="3.40.50.300">
    <property type="entry name" value="P-loop containing nucleotide triphosphate hydrolases"/>
    <property type="match status" value="1"/>
</dbReference>
<keyword evidence="1" id="KW-0547">Nucleotide-binding</keyword>
<dbReference type="PANTHER" id="PTHR11361:SF99">
    <property type="entry name" value="DNA MISMATCH REPAIR PROTEIN"/>
    <property type="match status" value="1"/>
</dbReference>
<dbReference type="Proteomes" id="UP000286063">
    <property type="component" value="Unassembled WGS sequence"/>
</dbReference>
<dbReference type="GO" id="GO:0030983">
    <property type="term" value="F:mismatched DNA binding"/>
    <property type="evidence" value="ECO:0007669"/>
    <property type="project" value="InterPro"/>
</dbReference>
<evidence type="ECO:0000256" key="2">
    <source>
        <dbReference type="ARBA" id="ARBA00022840"/>
    </source>
</evidence>
<reference evidence="5 6" key="1">
    <citation type="submission" date="2018-08" db="EMBL/GenBank/DDBJ databases">
        <title>A genome reference for cultivated species of the human gut microbiota.</title>
        <authorList>
            <person name="Zou Y."/>
            <person name="Xue W."/>
            <person name="Luo G."/>
        </authorList>
    </citation>
    <scope>NUCLEOTIDE SEQUENCE [LARGE SCALE GENOMIC DNA]</scope>
    <source>
        <strain evidence="5 6">OF02-7</strain>
    </source>
</reference>
<gene>
    <name evidence="5" type="ORF">DXA50_13210</name>
</gene>
<comment type="caution">
    <text evidence="5">The sequence shown here is derived from an EMBL/GenBank/DDBJ whole genome shotgun (WGS) entry which is preliminary data.</text>
</comment>
<keyword evidence="3" id="KW-0238">DNA-binding</keyword>
<dbReference type="GO" id="GO:0005829">
    <property type="term" value="C:cytosol"/>
    <property type="evidence" value="ECO:0007669"/>
    <property type="project" value="TreeGrafter"/>
</dbReference>
<proteinExistence type="predicted"/>
<organism evidence="5 6">
    <name type="scientific">Butyricimonas virosa</name>
    <dbReference type="NCBI Taxonomy" id="544645"/>
    <lineage>
        <taxon>Bacteria</taxon>
        <taxon>Pseudomonadati</taxon>
        <taxon>Bacteroidota</taxon>
        <taxon>Bacteroidia</taxon>
        <taxon>Bacteroidales</taxon>
        <taxon>Odoribacteraceae</taxon>
        <taxon>Butyricimonas</taxon>
    </lineage>
</organism>
<evidence type="ECO:0000256" key="3">
    <source>
        <dbReference type="ARBA" id="ARBA00023125"/>
    </source>
</evidence>
<accession>A0A413IKX1</accession>
<name>A0A413IKX1_9BACT</name>
<dbReference type="GO" id="GO:0005524">
    <property type="term" value="F:ATP binding"/>
    <property type="evidence" value="ECO:0007669"/>
    <property type="project" value="UniProtKB-KW"/>
</dbReference>
<dbReference type="InterPro" id="IPR027417">
    <property type="entry name" value="P-loop_NTPase"/>
</dbReference>
<dbReference type="GO" id="GO:0140664">
    <property type="term" value="F:ATP-dependent DNA damage sensor activity"/>
    <property type="evidence" value="ECO:0007669"/>
    <property type="project" value="InterPro"/>
</dbReference>
<dbReference type="SUPFAM" id="SSF48334">
    <property type="entry name" value="DNA repair protein MutS, domain III"/>
    <property type="match status" value="1"/>
</dbReference>
<protein>
    <submittedName>
        <fullName evidence="5">DNA mismatch repair protein</fullName>
    </submittedName>
</protein>
<dbReference type="Gene3D" id="1.10.1420.10">
    <property type="match status" value="1"/>
</dbReference>
<evidence type="ECO:0000313" key="6">
    <source>
        <dbReference type="Proteomes" id="UP000286063"/>
    </source>
</evidence>
<dbReference type="PANTHER" id="PTHR11361">
    <property type="entry name" value="DNA MISMATCH REPAIR PROTEIN MUTS FAMILY MEMBER"/>
    <property type="match status" value="1"/>
</dbReference>
<dbReference type="OrthoDB" id="9802448at2"/>
<evidence type="ECO:0000256" key="1">
    <source>
        <dbReference type="ARBA" id="ARBA00022741"/>
    </source>
</evidence>
<dbReference type="GO" id="GO:0006298">
    <property type="term" value="P:mismatch repair"/>
    <property type="evidence" value="ECO:0007669"/>
    <property type="project" value="InterPro"/>
</dbReference>
<dbReference type="SUPFAM" id="SSF52540">
    <property type="entry name" value="P-loop containing nucleoside triphosphate hydrolases"/>
    <property type="match status" value="1"/>
</dbReference>
<dbReference type="Pfam" id="PF00488">
    <property type="entry name" value="MutS_V"/>
    <property type="match status" value="1"/>
</dbReference>
<keyword evidence="2" id="KW-0067">ATP-binding</keyword>
<evidence type="ECO:0000259" key="4">
    <source>
        <dbReference type="SMART" id="SM00534"/>
    </source>
</evidence>
<feature type="domain" description="DNA mismatch repair proteins mutS family" evidence="4">
    <location>
        <begin position="257"/>
        <end position="443"/>
    </location>
</feature>
<dbReference type="AlphaFoldDB" id="A0A413IKX1"/>
<dbReference type="InterPro" id="IPR045076">
    <property type="entry name" value="MutS"/>
</dbReference>
<dbReference type="InterPro" id="IPR000432">
    <property type="entry name" value="DNA_mismatch_repair_MutS_C"/>
</dbReference>
<dbReference type="SMART" id="SM00534">
    <property type="entry name" value="MUTSac"/>
    <property type="match status" value="1"/>
</dbReference>
<dbReference type="InterPro" id="IPR036187">
    <property type="entry name" value="DNA_mismatch_repair_MutS_sf"/>
</dbReference>
<dbReference type="RefSeq" id="WP_117775302.1">
    <property type="nucleotide sequence ID" value="NZ_CAJUBB010000029.1"/>
</dbReference>